<evidence type="ECO:0000256" key="3">
    <source>
        <dbReference type="ARBA" id="ARBA00022603"/>
    </source>
</evidence>
<evidence type="ECO:0000256" key="6">
    <source>
        <dbReference type="ARBA" id="ARBA00022747"/>
    </source>
</evidence>
<evidence type="ECO:0000256" key="5">
    <source>
        <dbReference type="ARBA" id="ARBA00022691"/>
    </source>
</evidence>
<dbReference type="GO" id="GO:0032259">
    <property type="term" value="P:methylation"/>
    <property type="evidence" value="ECO:0007669"/>
    <property type="project" value="UniProtKB-KW"/>
</dbReference>
<evidence type="ECO:0000256" key="7">
    <source>
        <dbReference type="ARBA" id="ARBA00049120"/>
    </source>
</evidence>
<evidence type="ECO:0000313" key="9">
    <source>
        <dbReference type="Proteomes" id="UP000244180"/>
    </source>
</evidence>
<accession>A0A2T5G6T6</accession>
<sequence>MNRKETIALPDGFTYRSELRRHVTPWFLKKRPVHRWFFFPHSFSPELVDEILAAFPLPAGGRILDPFAGAGTTVLCAKERGYSAAGVDLSPLSVFVARAKTAGYDRTLLKEAFDHVRNYRPEPPPTDLPARLRRAFSEKELAHIHGLAGRIRELPAREGDFFRLALLRVQREISRAQPDGGWFRWIERDDQSERIPELFEEKVREQFADLSDLPPVETQIFRDDARILESLEGRFDLIITSPPYPNRHDYTRIFHIDLLALGLSEQEILDIRRRSLRSHVEARAPGIRADGYVAPESLERVLDRLPADTERRVIRFLSGYFEDLYLVLKALDRHLNANATLAFVVGNVRHGGVMVPVDEILVEIGQKAGYAFSGAWVARVRGNSAQQMGRFGREDARETIVFFRKN</sequence>
<dbReference type="GO" id="GO:0015667">
    <property type="term" value="F:site-specific DNA-methyltransferase (cytosine-N4-specific) activity"/>
    <property type="evidence" value="ECO:0007669"/>
    <property type="project" value="UniProtKB-EC"/>
</dbReference>
<dbReference type="PROSITE" id="PS00093">
    <property type="entry name" value="N4_MTASE"/>
    <property type="match status" value="1"/>
</dbReference>
<dbReference type="GO" id="GO:0003677">
    <property type="term" value="F:DNA binding"/>
    <property type="evidence" value="ECO:0007669"/>
    <property type="project" value="InterPro"/>
</dbReference>
<dbReference type="AlphaFoldDB" id="A0A2T5G6T6"/>
<keyword evidence="3 8" id="KW-0489">Methyltransferase</keyword>
<dbReference type="SUPFAM" id="SSF53335">
    <property type="entry name" value="S-adenosyl-L-methionine-dependent methyltransferases"/>
    <property type="match status" value="1"/>
</dbReference>
<evidence type="ECO:0000256" key="2">
    <source>
        <dbReference type="ARBA" id="ARBA00012185"/>
    </source>
</evidence>
<organism evidence="8 9">
    <name type="scientific">Hydrogenibacillus schlegelii</name>
    <name type="common">Bacillus schlegelii</name>
    <dbReference type="NCBI Taxonomy" id="1484"/>
    <lineage>
        <taxon>Bacteria</taxon>
        <taxon>Bacillati</taxon>
        <taxon>Bacillota</taxon>
        <taxon>Bacilli</taxon>
        <taxon>Bacillales</taxon>
        <taxon>Bacillales Family X. Incertae Sedis</taxon>
        <taxon>Hydrogenibacillus</taxon>
    </lineage>
</organism>
<keyword evidence="4" id="KW-0808">Transferase</keyword>
<gene>
    <name evidence="8" type="ORF">HSCHL_0970</name>
</gene>
<dbReference type="RefSeq" id="WP_273000519.1">
    <property type="nucleotide sequence ID" value="NZ_PEBV01000033.1"/>
</dbReference>
<dbReference type="InterPro" id="IPR029063">
    <property type="entry name" value="SAM-dependent_MTases_sf"/>
</dbReference>
<protein>
    <recommendedName>
        <fullName evidence="2">site-specific DNA-methyltransferase (cytosine-N(4)-specific)</fullName>
        <ecNumber evidence="2">2.1.1.113</ecNumber>
    </recommendedName>
</protein>
<comment type="catalytic activity">
    <reaction evidence="7">
        <text>a 2'-deoxycytidine in DNA + S-adenosyl-L-methionine = an N(4)-methyl-2'-deoxycytidine in DNA + S-adenosyl-L-homocysteine + H(+)</text>
        <dbReference type="Rhea" id="RHEA:16857"/>
        <dbReference type="Rhea" id="RHEA-COMP:11369"/>
        <dbReference type="Rhea" id="RHEA-COMP:13674"/>
        <dbReference type="ChEBI" id="CHEBI:15378"/>
        <dbReference type="ChEBI" id="CHEBI:57856"/>
        <dbReference type="ChEBI" id="CHEBI:59789"/>
        <dbReference type="ChEBI" id="CHEBI:85452"/>
        <dbReference type="ChEBI" id="CHEBI:137933"/>
        <dbReference type="EC" id="2.1.1.113"/>
    </reaction>
</comment>
<dbReference type="GO" id="GO:0009307">
    <property type="term" value="P:DNA restriction-modification system"/>
    <property type="evidence" value="ECO:0007669"/>
    <property type="project" value="UniProtKB-KW"/>
</dbReference>
<dbReference type="EC" id="2.1.1.113" evidence="2"/>
<dbReference type="Proteomes" id="UP000244180">
    <property type="component" value="Unassembled WGS sequence"/>
</dbReference>
<evidence type="ECO:0000256" key="1">
    <source>
        <dbReference type="ARBA" id="ARBA00010203"/>
    </source>
</evidence>
<keyword evidence="6" id="KW-0680">Restriction system</keyword>
<reference evidence="8 9" key="1">
    <citation type="submission" date="2017-08" db="EMBL/GenBank/DDBJ databases">
        <title>Burning lignite coal seam in the remote Altai Mountains harbors a hydrogen-driven thermophilic microbial community.</title>
        <authorList>
            <person name="Kadnikov V.V."/>
            <person name="Mardanov A.V."/>
            <person name="Ivasenko D."/>
            <person name="Beletsky A.V."/>
            <person name="Karnachuk O.V."/>
            <person name="Ravin N.V."/>
        </authorList>
    </citation>
    <scope>NUCLEOTIDE SEQUENCE [LARGE SCALE GENOMIC DNA]</scope>
    <source>
        <strain evidence="8">AL33</strain>
    </source>
</reference>
<comment type="caution">
    <text evidence="8">The sequence shown here is derived from an EMBL/GenBank/DDBJ whole genome shotgun (WGS) entry which is preliminary data.</text>
</comment>
<evidence type="ECO:0000313" key="8">
    <source>
        <dbReference type="EMBL" id="PTQ51894.1"/>
    </source>
</evidence>
<name>A0A2T5G6T6_HYDSH</name>
<keyword evidence="5" id="KW-0949">S-adenosyl-L-methionine</keyword>
<proteinExistence type="inferred from homology"/>
<dbReference type="EMBL" id="PEBV01000033">
    <property type="protein sequence ID" value="PTQ51894.1"/>
    <property type="molecule type" value="Genomic_DNA"/>
</dbReference>
<comment type="similarity">
    <text evidence="1">Belongs to the N(4)/N(6)-methyltransferase family. N(4) subfamily.</text>
</comment>
<dbReference type="Gene3D" id="3.40.50.150">
    <property type="entry name" value="Vaccinia Virus protein VP39"/>
    <property type="match status" value="2"/>
</dbReference>
<evidence type="ECO:0000256" key="4">
    <source>
        <dbReference type="ARBA" id="ARBA00022679"/>
    </source>
</evidence>
<dbReference type="InterPro" id="IPR017985">
    <property type="entry name" value="MeTrfase_CN4_CS"/>
</dbReference>